<dbReference type="PANTHER" id="PTHR30414">
    <property type="entry name" value="MINICONDUCTANCE MECHANOSENSITIVE CHANNEL YBDG"/>
    <property type="match status" value="1"/>
</dbReference>
<name>A0ABN1LDU9_9ALTE</name>
<evidence type="ECO:0000256" key="3">
    <source>
        <dbReference type="ARBA" id="ARBA00022989"/>
    </source>
</evidence>
<dbReference type="Proteomes" id="UP001500359">
    <property type="component" value="Unassembled WGS sequence"/>
</dbReference>
<keyword evidence="2 5" id="KW-0812">Transmembrane</keyword>
<dbReference type="InterPro" id="IPR006685">
    <property type="entry name" value="MscS_channel_2nd"/>
</dbReference>
<feature type="transmembrane region" description="Helical" evidence="5">
    <location>
        <begin position="110"/>
        <end position="130"/>
    </location>
</feature>
<evidence type="ECO:0000256" key="4">
    <source>
        <dbReference type="ARBA" id="ARBA00023136"/>
    </source>
</evidence>
<sequence length="417" mass="47653">MPERLQVQQWLIKQLTFLDPAVDTQSWLYQSVTVLLLVCIAIISFKLSRSLLHDRIIKFTSLTNNNWDNELQKHGFFRRIGHLVPAIVIFLVSQLLLAETDLLFLVIRKLMLIYVVISMVWAFSALFNTVEDVYNASELAKRAPITGFIQVAKLLVVIVAMLLVISNLLDKSPLLLLSGLGAVTAILLLLFRDTILGFVAGIQIAANRMVNTGDWIELPKYGADGEVLQVGLTTVKVRNWDKTISTVPTYSLITDSVKNWRGMSESGGRRIKRSVIIDINSIQFCDAVMLEKYKKIRHIKDYIQHKLDMLNAFHSEQQIDEQDLLNTRRLTNIGTFRAYMLAYLKNHPQLHKDMTMMVRQLPPTETGLPLEIYCFSADTNWVNYEGVQSDIFDHCLAMLPIFDLRAYQRVSDRAISH</sequence>
<dbReference type="RefSeq" id="WP_343856814.1">
    <property type="nucleotide sequence ID" value="NZ_BAAAFD010000002.1"/>
</dbReference>
<organism evidence="7 8">
    <name type="scientific">Aliiglaciecola litoralis</name>
    <dbReference type="NCBI Taxonomy" id="582857"/>
    <lineage>
        <taxon>Bacteria</taxon>
        <taxon>Pseudomonadati</taxon>
        <taxon>Pseudomonadota</taxon>
        <taxon>Gammaproteobacteria</taxon>
        <taxon>Alteromonadales</taxon>
        <taxon>Alteromonadaceae</taxon>
        <taxon>Aliiglaciecola</taxon>
    </lineage>
</organism>
<reference evidence="7 8" key="1">
    <citation type="journal article" date="2019" name="Int. J. Syst. Evol. Microbiol.">
        <title>The Global Catalogue of Microorganisms (GCM) 10K type strain sequencing project: providing services to taxonomists for standard genome sequencing and annotation.</title>
        <authorList>
            <consortium name="The Broad Institute Genomics Platform"/>
            <consortium name="The Broad Institute Genome Sequencing Center for Infectious Disease"/>
            <person name="Wu L."/>
            <person name="Ma J."/>
        </authorList>
    </citation>
    <scope>NUCLEOTIDE SEQUENCE [LARGE SCALE GENOMIC DNA]</scope>
    <source>
        <strain evidence="7 8">JCM 15896</strain>
    </source>
</reference>
<dbReference type="InterPro" id="IPR030192">
    <property type="entry name" value="YbdG"/>
</dbReference>
<dbReference type="Gene3D" id="2.30.30.60">
    <property type="match status" value="1"/>
</dbReference>
<dbReference type="Pfam" id="PF00924">
    <property type="entry name" value="MS_channel_2nd"/>
    <property type="match status" value="1"/>
</dbReference>
<proteinExistence type="predicted"/>
<evidence type="ECO:0000256" key="2">
    <source>
        <dbReference type="ARBA" id="ARBA00022692"/>
    </source>
</evidence>
<dbReference type="EMBL" id="BAAAFD010000002">
    <property type="protein sequence ID" value="GAA0853968.1"/>
    <property type="molecule type" value="Genomic_DNA"/>
</dbReference>
<evidence type="ECO:0000313" key="8">
    <source>
        <dbReference type="Proteomes" id="UP001500359"/>
    </source>
</evidence>
<keyword evidence="4 5" id="KW-0472">Membrane</keyword>
<feature type="transmembrane region" description="Helical" evidence="5">
    <location>
        <begin position="80"/>
        <end position="98"/>
    </location>
</feature>
<evidence type="ECO:0000259" key="6">
    <source>
        <dbReference type="Pfam" id="PF00924"/>
    </source>
</evidence>
<keyword evidence="8" id="KW-1185">Reference proteome</keyword>
<feature type="transmembrane region" description="Helical" evidence="5">
    <location>
        <begin position="151"/>
        <end position="169"/>
    </location>
</feature>
<dbReference type="InterPro" id="IPR010920">
    <property type="entry name" value="LSM_dom_sf"/>
</dbReference>
<gene>
    <name evidence="7" type="ORF">GCM10009114_08190</name>
</gene>
<evidence type="ECO:0000256" key="5">
    <source>
        <dbReference type="SAM" id="Phobius"/>
    </source>
</evidence>
<protein>
    <submittedName>
        <fullName evidence="7">Mechanosensitive ion channel</fullName>
    </submittedName>
</protein>
<comment type="subcellular location">
    <subcellularLocation>
        <location evidence="1">Membrane</location>
    </subcellularLocation>
</comment>
<accession>A0ABN1LDU9</accession>
<dbReference type="SUPFAM" id="SSF50182">
    <property type="entry name" value="Sm-like ribonucleoproteins"/>
    <property type="match status" value="1"/>
</dbReference>
<dbReference type="PANTHER" id="PTHR30414:SF0">
    <property type="entry name" value="MINICONDUCTANCE MECHANOSENSITIVE CHANNEL YBDG"/>
    <property type="match status" value="1"/>
</dbReference>
<keyword evidence="3 5" id="KW-1133">Transmembrane helix</keyword>
<evidence type="ECO:0000313" key="7">
    <source>
        <dbReference type="EMBL" id="GAA0853968.1"/>
    </source>
</evidence>
<evidence type="ECO:0000256" key="1">
    <source>
        <dbReference type="ARBA" id="ARBA00004370"/>
    </source>
</evidence>
<feature type="transmembrane region" description="Helical" evidence="5">
    <location>
        <begin position="175"/>
        <end position="199"/>
    </location>
</feature>
<feature type="transmembrane region" description="Helical" evidence="5">
    <location>
        <begin position="27"/>
        <end position="45"/>
    </location>
</feature>
<dbReference type="InterPro" id="IPR023408">
    <property type="entry name" value="MscS_beta-dom_sf"/>
</dbReference>
<comment type="caution">
    <text evidence="7">The sequence shown here is derived from an EMBL/GenBank/DDBJ whole genome shotgun (WGS) entry which is preliminary data.</text>
</comment>
<feature type="domain" description="Mechanosensitive ion channel MscS" evidence="6">
    <location>
        <begin position="193"/>
        <end position="261"/>
    </location>
</feature>